<comment type="caution">
    <text evidence="1">The sequence shown here is derived from an EMBL/GenBank/DDBJ whole genome shotgun (WGS) entry which is preliminary data.</text>
</comment>
<evidence type="ECO:0000313" key="2">
    <source>
        <dbReference type="Proteomes" id="UP001230986"/>
    </source>
</evidence>
<gene>
    <name evidence="1" type="ORF">QQ055_06195</name>
</gene>
<accession>A0ABT7LYG2</accession>
<proteinExistence type="predicted"/>
<dbReference type="Proteomes" id="UP001230986">
    <property type="component" value="Unassembled WGS sequence"/>
</dbReference>
<dbReference type="Pfam" id="PF08889">
    <property type="entry name" value="WbqC"/>
    <property type="match status" value="1"/>
</dbReference>
<keyword evidence="2" id="KW-1185">Reference proteome</keyword>
<evidence type="ECO:0000313" key="1">
    <source>
        <dbReference type="EMBL" id="MDL5057054.1"/>
    </source>
</evidence>
<reference evidence="1 2" key="1">
    <citation type="submission" date="2023-06" db="EMBL/GenBank/DDBJ databases">
        <title>Whole genome sequence of Oscillatoria calcuttensis NRMC-F 0142.</title>
        <authorList>
            <person name="Shakena Fathima T."/>
            <person name="Muralitharan G."/>
            <person name="Thajuddin N."/>
        </authorList>
    </citation>
    <scope>NUCLEOTIDE SEQUENCE [LARGE SCALE GENOMIC DNA]</scope>
    <source>
        <strain evidence="1 2">NRMC-F 0142</strain>
    </source>
</reference>
<protein>
    <submittedName>
        <fullName evidence="1">WbqC family protein</fullName>
    </submittedName>
</protein>
<name>A0ABT7LYG2_9CYAN</name>
<organism evidence="1 2">
    <name type="scientific">Geitlerinema calcuttense NRMC-F 0142</name>
    <dbReference type="NCBI Taxonomy" id="2922238"/>
    <lineage>
        <taxon>Bacteria</taxon>
        <taxon>Bacillati</taxon>
        <taxon>Cyanobacteriota</taxon>
        <taxon>Cyanophyceae</taxon>
        <taxon>Geitlerinematales</taxon>
        <taxon>Geitlerinemataceae</taxon>
        <taxon>Geitlerinema</taxon>
    </lineage>
</organism>
<dbReference type="EMBL" id="JASVEJ010000023">
    <property type="protein sequence ID" value="MDL5057054.1"/>
    <property type="molecule type" value="Genomic_DNA"/>
</dbReference>
<dbReference type="InterPro" id="IPR014985">
    <property type="entry name" value="WbqC"/>
</dbReference>
<sequence>MSVSQFGQTDNNFLGATLMTIAAVHQPQYFPYLGFFHKLARADIFIAMDSVEFLRRGLQHRNKIKTRTGEQWLTVPVFHQEKQHILQVQIDRELPWARKHWGTLKTNYQPAPYFDLYASELQQILCQDWSSLCELNMTLLQWVMQKLDIHIPIVRLSELKVEGHKSELLIYACQAVGADTYLSGSGGRRYMDLSLFEAAGVKVLWQEFAHPLYPQLFPQVGFISQLSILDVLFCCGPDTCKFLDAEPLNPQRLEPVCCY</sequence>